<dbReference type="GO" id="GO:0005886">
    <property type="term" value="C:plasma membrane"/>
    <property type="evidence" value="ECO:0007669"/>
    <property type="project" value="UniProtKB-SubCell"/>
</dbReference>
<dbReference type="PROSITE" id="PS50850">
    <property type="entry name" value="MFS"/>
    <property type="match status" value="1"/>
</dbReference>
<dbReference type="Gene3D" id="1.20.1250.20">
    <property type="entry name" value="MFS general substrate transporter like domains"/>
    <property type="match status" value="2"/>
</dbReference>
<feature type="transmembrane region" description="Helical" evidence="7">
    <location>
        <begin position="44"/>
        <end position="63"/>
    </location>
</feature>
<feature type="transmembrane region" description="Helical" evidence="7">
    <location>
        <begin position="21"/>
        <end position="38"/>
    </location>
</feature>
<keyword evidence="10" id="KW-1185">Reference proteome</keyword>
<dbReference type="Proteomes" id="UP000321051">
    <property type="component" value="Unassembled WGS sequence"/>
</dbReference>
<name>A0A510Y6K4_MARHA</name>
<dbReference type="InterPro" id="IPR050171">
    <property type="entry name" value="MFS_Transporters"/>
</dbReference>
<evidence type="ECO:0000256" key="3">
    <source>
        <dbReference type="ARBA" id="ARBA00022475"/>
    </source>
</evidence>
<dbReference type="PANTHER" id="PTHR23517">
    <property type="entry name" value="RESISTANCE PROTEIN MDTM, PUTATIVE-RELATED-RELATED"/>
    <property type="match status" value="1"/>
</dbReference>
<sequence>MTKFQALHTNIKIRLITDFSMEFVLMAILPFMAVYFSSRLGAGTAGLLLAFTMAAGIGIGLWTGHLSDVIGRKRIIVTAQGLQVLSLGVMALASSPVFESVWLMFAAFLVANACFNASDPPSEAMIIDYSSEAERPYVYQLAYWLGNVAYAFGAVIGGLFFESGRVYLFVALFLVSICIWYVVAFKLTEKKQAVSFSKKGLQKTQAPLTIWKRYAAILKDRRFLFFLIGTVCIASLEFQLDKYVAVRLDEQFHLMLGGFELTGVRMFSLIMFINTLGVVFFTMPVSARVSSLNYKKVLATGLGIYTLAFGFFGFSTSFLVLILAAAAFTLGEIVYIPVRQTILAGIVHDDSRGSYMAMESMMYNAALLLSSFMLTASAVIPPAGMSTLFVLLGVVGFISYQLCLPLTKSGKARAS</sequence>
<feature type="transmembrane region" description="Helical" evidence="7">
    <location>
        <begin position="100"/>
        <end position="117"/>
    </location>
</feature>
<feature type="transmembrane region" description="Helical" evidence="7">
    <location>
        <begin position="297"/>
        <end position="314"/>
    </location>
</feature>
<dbReference type="OrthoDB" id="9793283at2"/>
<evidence type="ECO:0000256" key="6">
    <source>
        <dbReference type="ARBA" id="ARBA00023136"/>
    </source>
</evidence>
<evidence type="ECO:0000256" key="7">
    <source>
        <dbReference type="SAM" id="Phobius"/>
    </source>
</evidence>
<feature type="transmembrane region" description="Helical" evidence="7">
    <location>
        <begin position="386"/>
        <end position="407"/>
    </location>
</feature>
<evidence type="ECO:0000256" key="2">
    <source>
        <dbReference type="ARBA" id="ARBA00022448"/>
    </source>
</evidence>
<gene>
    <name evidence="9" type="ORF">MHA01_18970</name>
</gene>
<feature type="transmembrane region" description="Helical" evidence="7">
    <location>
        <begin position="166"/>
        <end position="188"/>
    </location>
</feature>
<keyword evidence="5 7" id="KW-1133">Transmembrane helix</keyword>
<protein>
    <submittedName>
        <fullName evidence="9">MFS transporter</fullName>
    </submittedName>
</protein>
<feature type="transmembrane region" description="Helical" evidence="7">
    <location>
        <begin position="320"/>
        <end position="338"/>
    </location>
</feature>
<feature type="transmembrane region" description="Helical" evidence="7">
    <location>
        <begin position="264"/>
        <end position="285"/>
    </location>
</feature>
<keyword evidence="6 7" id="KW-0472">Membrane</keyword>
<dbReference type="InterPro" id="IPR036259">
    <property type="entry name" value="MFS_trans_sf"/>
</dbReference>
<feature type="transmembrane region" description="Helical" evidence="7">
    <location>
        <begin position="137"/>
        <end position="160"/>
    </location>
</feature>
<proteinExistence type="predicted"/>
<reference evidence="9 10" key="1">
    <citation type="submission" date="2019-07" db="EMBL/GenBank/DDBJ databases">
        <title>Whole genome shotgun sequence of Marinococcus halophilus NBRC 102359.</title>
        <authorList>
            <person name="Hosoyama A."/>
            <person name="Uohara A."/>
            <person name="Ohji S."/>
            <person name="Ichikawa N."/>
        </authorList>
    </citation>
    <scope>NUCLEOTIDE SEQUENCE [LARGE SCALE GENOMIC DNA]</scope>
    <source>
        <strain evidence="9 10">NBRC 102359</strain>
    </source>
</reference>
<evidence type="ECO:0000256" key="5">
    <source>
        <dbReference type="ARBA" id="ARBA00022989"/>
    </source>
</evidence>
<organism evidence="9 10">
    <name type="scientific">Marinococcus halophilus</name>
    <dbReference type="NCBI Taxonomy" id="1371"/>
    <lineage>
        <taxon>Bacteria</taxon>
        <taxon>Bacillati</taxon>
        <taxon>Bacillota</taxon>
        <taxon>Bacilli</taxon>
        <taxon>Bacillales</taxon>
        <taxon>Bacillaceae</taxon>
        <taxon>Marinococcus</taxon>
    </lineage>
</organism>
<dbReference type="Pfam" id="PF07690">
    <property type="entry name" value="MFS_1"/>
    <property type="match status" value="2"/>
</dbReference>
<feature type="transmembrane region" description="Helical" evidence="7">
    <location>
        <begin position="361"/>
        <end position="380"/>
    </location>
</feature>
<dbReference type="InterPro" id="IPR011701">
    <property type="entry name" value="MFS"/>
</dbReference>
<dbReference type="InterPro" id="IPR020846">
    <property type="entry name" value="MFS_dom"/>
</dbReference>
<dbReference type="EMBL" id="BJUN01000009">
    <property type="protein sequence ID" value="GEK58992.1"/>
    <property type="molecule type" value="Genomic_DNA"/>
</dbReference>
<evidence type="ECO:0000256" key="1">
    <source>
        <dbReference type="ARBA" id="ARBA00004651"/>
    </source>
</evidence>
<evidence type="ECO:0000256" key="4">
    <source>
        <dbReference type="ARBA" id="ARBA00022692"/>
    </source>
</evidence>
<keyword evidence="2" id="KW-0813">Transport</keyword>
<dbReference type="PANTHER" id="PTHR23517:SF3">
    <property type="entry name" value="INTEGRAL MEMBRANE TRANSPORT PROTEIN"/>
    <property type="match status" value="1"/>
</dbReference>
<dbReference type="AlphaFoldDB" id="A0A510Y6K4"/>
<feature type="domain" description="Major facilitator superfamily (MFS) profile" evidence="8">
    <location>
        <begin position="1"/>
        <end position="411"/>
    </location>
</feature>
<accession>A0A510Y6K4</accession>
<comment type="caution">
    <text evidence="9">The sequence shown here is derived from an EMBL/GenBank/DDBJ whole genome shotgun (WGS) entry which is preliminary data.</text>
</comment>
<feature type="transmembrane region" description="Helical" evidence="7">
    <location>
        <begin position="75"/>
        <end position="94"/>
    </location>
</feature>
<keyword evidence="4 7" id="KW-0812">Transmembrane</keyword>
<evidence type="ECO:0000313" key="9">
    <source>
        <dbReference type="EMBL" id="GEK58992.1"/>
    </source>
</evidence>
<evidence type="ECO:0000313" key="10">
    <source>
        <dbReference type="Proteomes" id="UP000321051"/>
    </source>
</evidence>
<keyword evidence="3" id="KW-1003">Cell membrane</keyword>
<dbReference type="RefSeq" id="WP_094908162.1">
    <property type="nucleotide sequence ID" value="NZ_BJUN01000009.1"/>
</dbReference>
<evidence type="ECO:0000259" key="8">
    <source>
        <dbReference type="PROSITE" id="PS50850"/>
    </source>
</evidence>
<feature type="transmembrane region" description="Helical" evidence="7">
    <location>
        <begin position="223"/>
        <end position="240"/>
    </location>
</feature>
<comment type="subcellular location">
    <subcellularLocation>
        <location evidence="1">Cell membrane</location>
        <topology evidence="1">Multi-pass membrane protein</topology>
    </subcellularLocation>
</comment>
<dbReference type="SUPFAM" id="SSF103473">
    <property type="entry name" value="MFS general substrate transporter"/>
    <property type="match status" value="1"/>
</dbReference>
<dbReference type="GO" id="GO:0022857">
    <property type="term" value="F:transmembrane transporter activity"/>
    <property type="evidence" value="ECO:0007669"/>
    <property type="project" value="InterPro"/>
</dbReference>